<sequence>MHTYYSSITPHFSRAYIHQYPPIPLPMPAPIEPLQVDPVACNSAPSISSFAKLSALIPDENKLRYSTPLNLATDIEVKIEECHEPETGCYMLVTGVAEEMVGGIAEEMEELSIRRAA</sequence>
<name>A0A3N4JN72_9PEZI</name>
<accession>A0A3N4JN72</accession>
<organism evidence="1 2">
    <name type="scientific">Choiromyces venosus 120613-1</name>
    <dbReference type="NCBI Taxonomy" id="1336337"/>
    <lineage>
        <taxon>Eukaryota</taxon>
        <taxon>Fungi</taxon>
        <taxon>Dikarya</taxon>
        <taxon>Ascomycota</taxon>
        <taxon>Pezizomycotina</taxon>
        <taxon>Pezizomycetes</taxon>
        <taxon>Pezizales</taxon>
        <taxon>Tuberaceae</taxon>
        <taxon>Choiromyces</taxon>
    </lineage>
</organism>
<dbReference type="AlphaFoldDB" id="A0A3N4JN72"/>
<keyword evidence="2" id="KW-1185">Reference proteome</keyword>
<dbReference type="EMBL" id="ML120397">
    <property type="protein sequence ID" value="RPA98231.1"/>
    <property type="molecule type" value="Genomic_DNA"/>
</dbReference>
<reference evidence="1 2" key="1">
    <citation type="journal article" date="2018" name="Nat. Ecol. Evol.">
        <title>Pezizomycetes genomes reveal the molecular basis of ectomycorrhizal truffle lifestyle.</title>
        <authorList>
            <person name="Murat C."/>
            <person name="Payen T."/>
            <person name="Noel B."/>
            <person name="Kuo A."/>
            <person name="Morin E."/>
            <person name="Chen J."/>
            <person name="Kohler A."/>
            <person name="Krizsan K."/>
            <person name="Balestrini R."/>
            <person name="Da Silva C."/>
            <person name="Montanini B."/>
            <person name="Hainaut M."/>
            <person name="Levati E."/>
            <person name="Barry K.W."/>
            <person name="Belfiori B."/>
            <person name="Cichocki N."/>
            <person name="Clum A."/>
            <person name="Dockter R.B."/>
            <person name="Fauchery L."/>
            <person name="Guy J."/>
            <person name="Iotti M."/>
            <person name="Le Tacon F."/>
            <person name="Lindquist E.A."/>
            <person name="Lipzen A."/>
            <person name="Malagnac F."/>
            <person name="Mello A."/>
            <person name="Molinier V."/>
            <person name="Miyauchi S."/>
            <person name="Poulain J."/>
            <person name="Riccioni C."/>
            <person name="Rubini A."/>
            <person name="Sitrit Y."/>
            <person name="Splivallo R."/>
            <person name="Traeger S."/>
            <person name="Wang M."/>
            <person name="Zifcakova L."/>
            <person name="Wipf D."/>
            <person name="Zambonelli A."/>
            <person name="Paolocci F."/>
            <person name="Nowrousian M."/>
            <person name="Ottonello S."/>
            <person name="Baldrian P."/>
            <person name="Spatafora J.W."/>
            <person name="Henrissat B."/>
            <person name="Nagy L.G."/>
            <person name="Aury J.M."/>
            <person name="Wincker P."/>
            <person name="Grigoriev I.V."/>
            <person name="Bonfante P."/>
            <person name="Martin F.M."/>
        </authorList>
    </citation>
    <scope>NUCLEOTIDE SEQUENCE [LARGE SCALE GENOMIC DNA]</scope>
    <source>
        <strain evidence="1 2">120613-1</strain>
    </source>
</reference>
<gene>
    <name evidence="1" type="ORF">L873DRAFT_1046971</name>
</gene>
<proteinExistence type="predicted"/>
<evidence type="ECO:0000313" key="2">
    <source>
        <dbReference type="Proteomes" id="UP000276215"/>
    </source>
</evidence>
<dbReference type="OrthoDB" id="76567at2759"/>
<dbReference type="Proteomes" id="UP000276215">
    <property type="component" value="Unassembled WGS sequence"/>
</dbReference>
<protein>
    <submittedName>
        <fullName evidence="1">Uncharacterized protein</fullName>
    </submittedName>
</protein>
<evidence type="ECO:0000313" key="1">
    <source>
        <dbReference type="EMBL" id="RPA98231.1"/>
    </source>
</evidence>